<dbReference type="SMART" id="SM00267">
    <property type="entry name" value="GGDEF"/>
    <property type="match status" value="1"/>
</dbReference>
<dbReference type="RefSeq" id="WP_035360199.1">
    <property type="nucleotide sequence ID" value="NZ_CP014060.2"/>
</dbReference>
<dbReference type="Pfam" id="PF00563">
    <property type="entry name" value="EAL"/>
    <property type="match status" value="1"/>
</dbReference>
<dbReference type="EMBL" id="CP014060">
    <property type="protein sequence ID" value="AMG36073.1"/>
    <property type="molecule type" value="Genomic_DNA"/>
</dbReference>
<dbReference type="InterPro" id="IPR043128">
    <property type="entry name" value="Rev_trsase/Diguanyl_cyclase"/>
</dbReference>
<dbReference type="SUPFAM" id="SSF55073">
    <property type="entry name" value="Nucleotide cyclase"/>
    <property type="match status" value="1"/>
</dbReference>
<sequence length="488" mass="53373">MRESYLLALCLTLVGALAAISLFFVRRERVLRGRLTRDELTGVLSQRELHRRARAWLIQAERLSGRGAFGPGGPVQDNQESLGIARARSGTRGIGAFFLVSFDQYAEISAMLRAGEDQALLVMVADRLSLLTRALGGMVARTGTDTFTVCIPDVDEEGAAQVSAKLLEDLSVPYELGGRPLIAVFRVGAALYPDHGRSVEELQRCVQVAMVPLKERGGPGWNMFDFRMLARQRDQQGLENDLRLALTTASMDQFELYYQPVCDSGTGVVQGCEALLRWHHPELGSVSPAVTIELAERSGLIVPLGAWILERACSQAALWPAAWRVHVNLSVKQMNEDGLVQLVSDVLASTKLAPRKLVLEITESIFILHYERHVKILNTLRAKGIGVALDDFGCGYSSLNHLRHLPIDWVKIDRSFISALESDAGSREVVSALFGLCQAMHLPVVAEGVETEGQREILKSLGCRVMQGFLLGRPAPAAEIQALASAVS</sequence>
<proteinExistence type="predicted"/>
<gene>
    <name evidence="3" type="ORF">AL504_08565</name>
</gene>
<dbReference type="SMART" id="SM00052">
    <property type="entry name" value="EAL"/>
    <property type="match status" value="1"/>
</dbReference>
<dbReference type="InterPro" id="IPR050706">
    <property type="entry name" value="Cyclic-di-GMP_PDE-like"/>
</dbReference>
<feature type="domain" description="EAL" evidence="1">
    <location>
        <begin position="235"/>
        <end position="488"/>
    </location>
</feature>
<dbReference type="PROSITE" id="PS50887">
    <property type="entry name" value="GGDEF"/>
    <property type="match status" value="1"/>
</dbReference>
<dbReference type="Gene3D" id="3.20.20.450">
    <property type="entry name" value="EAL domain"/>
    <property type="match status" value="1"/>
</dbReference>
<evidence type="ECO:0000313" key="4">
    <source>
        <dbReference type="Proteomes" id="UP000060602"/>
    </source>
</evidence>
<dbReference type="InterPro" id="IPR000160">
    <property type="entry name" value="GGDEF_dom"/>
</dbReference>
<dbReference type="AlphaFoldDB" id="A0A0X8NXD0"/>
<evidence type="ECO:0000259" key="2">
    <source>
        <dbReference type="PROSITE" id="PS50887"/>
    </source>
</evidence>
<dbReference type="GO" id="GO:0071111">
    <property type="term" value="F:cyclic-guanylate-specific phosphodiesterase activity"/>
    <property type="evidence" value="ECO:0007669"/>
    <property type="project" value="InterPro"/>
</dbReference>
<dbReference type="InterPro" id="IPR029787">
    <property type="entry name" value="Nucleotide_cyclase"/>
</dbReference>
<protein>
    <submittedName>
        <fullName evidence="3">GGDEF domain-containing protein</fullName>
    </submittedName>
</protein>
<name>A0A0X8NXD0_ALCXX</name>
<dbReference type="PROSITE" id="PS50883">
    <property type="entry name" value="EAL"/>
    <property type="match status" value="1"/>
</dbReference>
<dbReference type="Pfam" id="PF00990">
    <property type="entry name" value="GGDEF"/>
    <property type="match status" value="1"/>
</dbReference>
<dbReference type="CDD" id="cd01948">
    <property type="entry name" value="EAL"/>
    <property type="match status" value="1"/>
</dbReference>
<dbReference type="PANTHER" id="PTHR33121:SF79">
    <property type="entry name" value="CYCLIC DI-GMP PHOSPHODIESTERASE PDED-RELATED"/>
    <property type="match status" value="1"/>
</dbReference>
<dbReference type="InterPro" id="IPR035919">
    <property type="entry name" value="EAL_sf"/>
</dbReference>
<dbReference type="Gene3D" id="3.30.70.270">
    <property type="match status" value="1"/>
</dbReference>
<feature type="domain" description="GGDEF" evidence="2">
    <location>
        <begin position="93"/>
        <end position="226"/>
    </location>
</feature>
<dbReference type="SUPFAM" id="SSF141868">
    <property type="entry name" value="EAL domain-like"/>
    <property type="match status" value="1"/>
</dbReference>
<evidence type="ECO:0000259" key="1">
    <source>
        <dbReference type="PROSITE" id="PS50883"/>
    </source>
</evidence>
<dbReference type="Proteomes" id="UP000060602">
    <property type="component" value="Chromosome"/>
</dbReference>
<organism evidence="3 4">
    <name type="scientific">Alcaligenes xylosoxydans xylosoxydans</name>
    <name type="common">Achromobacter xylosoxidans</name>
    <dbReference type="NCBI Taxonomy" id="85698"/>
    <lineage>
        <taxon>Bacteria</taxon>
        <taxon>Pseudomonadati</taxon>
        <taxon>Pseudomonadota</taxon>
        <taxon>Betaproteobacteria</taxon>
        <taxon>Burkholderiales</taxon>
        <taxon>Alcaligenaceae</taxon>
        <taxon>Achromobacter</taxon>
    </lineage>
</organism>
<reference evidence="4" key="1">
    <citation type="submission" date="2015-12" db="EMBL/GenBank/DDBJ databases">
        <title>FDA dAtabase for Regulatory Grade micrObial Sequences (FDA-ARGOS): Supporting development and validation of Infectious Disease Dx tests.</title>
        <authorList>
            <person name="Case J."/>
            <person name="Tallon L."/>
            <person name="Sadzewicz L."/>
            <person name="Sengamalay N."/>
            <person name="Ott S."/>
            <person name="Godinez A."/>
            <person name="Nagaraj S."/>
            <person name="Nadendla S."/>
            <person name="Sichtig H."/>
        </authorList>
    </citation>
    <scope>NUCLEOTIDE SEQUENCE [LARGE SCALE GENOMIC DNA]</scope>
    <source>
        <strain evidence="4">FDAARGOS_147</strain>
    </source>
</reference>
<dbReference type="PANTHER" id="PTHR33121">
    <property type="entry name" value="CYCLIC DI-GMP PHOSPHODIESTERASE PDEF"/>
    <property type="match status" value="1"/>
</dbReference>
<dbReference type="InterPro" id="IPR001633">
    <property type="entry name" value="EAL_dom"/>
</dbReference>
<evidence type="ECO:0000313" key="3">
    <source>
        <dbReference type="EMBL" id="AMG36073.1"/>
    </source>
</evidence>
<accession>A0A0X8NXD0</accession>